<dbReference type="Proteomes" id="UP000289660">
    <property type="component" value="Unassembled WGS sequence"/>
</dbReference>
<sequence length="38" mass="4327">MGKNVTFTNTLPDDVERAVLTSNLDSQQFKMRETEPRG</sequence>
<organism evidence="1 2">
    <name type="scientific">Microcystis aeruginosa NIES-4285</name>
    <dbReference type="NCBI Taxonomy" id="2497681"/>
    <lineage>
        <taxon>Bacteria</taxon>
        <taxon>Bacillati</taxon>
        <taxon>Cyanobacteriota</taxon>
        <taxon>Cyanophyceae</taxon>
        <taxon>Oscillatoriophycideae</taxon>
        <taxon>Chroococcales</taxon>
        <taxon>Microcystaceae</taxon>
        <taxon>Microcystis</taxon>
    </lineage>
</organism>
<comment type="caution">
    <text evidence="1">The sequence shown here is derived from an EMBL/GenBank/DDBJ whole genome shotgun (WGS) entry which is preliminary data.</text>
</comment>
<accession>A0A402DF63</accession>
<gene>
    <name evidence="1" type="ORF">MiAbB_02757</name>
</gene>
<dbReference type="EMBL" id="BIFY01000048">
    <property type="protein sequence ID" value="GCE60833.1"/>
    <property type="molecule type" value="Genomic_DNA"/>
</dbReference>
<dbReference type="AlphaFoldDB" id="A0A402DF63"/>
<name>A0A402DF63_MICAE</name>
<evidence type="ECO:0000313" key="2">
    <source>
        <dbReference type="Proteomes" id="UP000289660"/>
    </source>
</evidence>
<proteinExistence type="predicted"/>
<evidence type="ECO:0000313" key="1">
    <source>
        <dbReference type="EMBL" id="GCE60833.1"/>
    </source>
</evidence>
<reference evidence="2" key="1">
    <citation type="submission" date="2018-12" db="EMBL/GenBank/DDBJ databases">
        <title>Genome sequence of Microcystis aeruginosa NIES-4285.</title>
        <authorList>
            <person name="Tanabe Y."/>
        </authorList>
    </citation>
    <scope>NUCLEOTIDE SEQUENCE [LARGE SCALE GENOMIC DNA]</scope>
    <source>
        <strain evidence="2">NIES-4285</strain>
    </source>
</reference>
<protein>
    <submittedName>
        <fullName evidence="1">Uncharacterized protein</fullName>
    </submittedName>
</protein>